<gene>
    <name evidence="2" type="ORF">HNR09_000598</name>
</gene>
<dbReference type="Proteomes" id="UP000535437">
    <property type="component" value="Unassembled WGS sequence"/>
</dbReference>
<keyword evidence="1" id="KW-0472">Membrane</keyword>
<feature type="transmembrane region" description="Helical" evidence="1">
    <location>
        <begin position="56"/>
        <end position="76"/>
    </location>
</feature>
<comment type="caution">
    <text evidence="2">The sequence shown here is derived from an EMBL/GenBank/DDBJ whole genome shotgun (WGS) entry which is preliminary data.</text>
</comment>
<protein>
    <recommendedName>
        <fullName evidence="4">SdpI/YhfL protein family protein</fullName>
    </recommendedName>
</protein>
<evidence type="ECO:0008006" key="4">
    <source>
        <dbReference type="Google" id="ProtNLM"/>
    </source>
</evidence>
<evidence type="ECO:0000256" key="1">
    <source>
        <dbReference type="SAM" id="Phobius"/>
    </source>
</evidence>
<dbReference type="EMBL" id="JACCFY010000001">
    <property type="protein sequence ID" value="NYJ77187.1"/>
    <property type="molecule type" value="Genomic_DNA"/>
</dbReference>
<keyword evidence="1" id="KW-0812">Transmembrane</keyword>
<accession>A0A7Z0GJP9</accession>
<dbReference type="AlphaFoldDB" id="A0A7Z0GJP9"/>
<dbReference type="Pfam" id="PF13630">
    <property type="entry name" value="SdpI"/>
    <property type="match status" value="1"/>
</dbReference>
<name>A0A7Z0GJP9_9MICC</name>
<feature type="transmembrane region" description="Helical" evidence="1">
    <location>
        <begin position="82"/>
        <end position="104"/>
    </location>
</feature>
<evidence type="ECO:0000313" key="2">
    <source>
        <dbReference type="EMBL" id="NYJ77187.1"/>
    </source>
</evidence>
<dbReference type="RefSeq" id="WP_179540704.1">
    <property type="nucleotide sequence ID" value="NZ_BAAALL010000004.1"/>
</dbReference>
<proteinExistence type="predicted"/>
<keyword evidence="3" id="KW-1185">Reference proteome</keyword>
<organism evidence="2 3">
    <name type="scientific">Nesterenkonia xinjiangensis</name>
    <dbReference type="NCBI Taxonomy" id="225327"/>
    <lineage>
        <taxon>Bacteria</taxon>
        <taxon>Bacillati</taxon>
        <taxon>Actinomycetota</taxon>
        <taxon>Actinomycetes</taxon>
        <taxon>Micrococcales</taxon>
        <taxon>Micrococcaceae</taxon>
        <taxon>Nesterenkonia</taxon>
    </lineage>
</organism>
<keyword evidence="1" id="KW-1133">Transmembrane helix</keyword>
<reference evidence="2 3" key="1">
    <citation type="submission" date="2020-07" db="EMBL/GenBank/DDBJ databases">
        <title>Sequencing the genomes of 1000 actinobacteria strains.</title>
        <authorList>
            <person name="Klenk H.-P."/>
        </authorList>
    </citation>
    <scope>NUCLEOTIDE SEQUENCE [LARGE SCALE GENOMIC DNA]</scope>
    <source>
        <strain evidence="2 3">DSM 15475</strain>
    </source>
</reference>
<sequence>MIAWISAFLIPIVVGILMHPTITAKMGPNGVVGYRFGVIAANDDTWEAAHRASWPLLRACLLLAVVGSTVVLLIQLLGDDEYLGHVAALQACGFLVVGTIGGMIKATNAAQDCLAELESPSSSGAAD</sequence>
<evidence type="ECO:0000313" key="3">
    <source>
        <dbReference type="Proteomes" id="UP000535437"/>
    </source>
</evidence>
<dbReference type="InterPro" id="IPR025962">
    <property type="entry name" value="SdpI/YhfL"/>
</dbReference>